<proteinExistence type="predicted"/>
<gene>
    <name evidence="1" type="ORF">GBAR_LOCUS31329</name>
</gene>
<organism evidence="1 2">
    <name type="scientific">Geodia barretti</name>
    <name type="common">Barrett's horny sponge</name>
    <dbReference type="NCBI Taxonomy" id="519541"/>
    <lineage>
        <taxon>Eukaryota</taxon>
        <taxon>Metazoa</taxon>
        <taxon>Porifera</taxon>
        <taxon>Demospongiae</taxon>
        <taxon>Heteroscleromorpha</taxon>
        <taxon>Tetractinellida</taxon>
        <taxon>Astrophorina</taxon>
        <taxon>Geodiidae</taxon>
        <taxon>Geodia</taxon>
    </lineage>
</organism>
<dbReference type="AlphaFoldDB" id="A0AA35TZN9"/>
<name>A0AA35TZN9_GEOBA</name>
<evidence type="ECO:0000313" key="2">
    <source>
        <dbReference type="Proteomes" id="UP001174909"/>
    </source>
</evidence>
<dbReference type="EMBL" id="CASHTH010004448">
    <property type="protein sequence ID" value="CAI8057463.1"/>
    <property type="molecule type" value="Genomic_DNA"/>
</dbReference>
<reference evidence="1" key="1">
    <citation type="submission" date="2023-03" db="EMBL/GenBank/DDBJ databases">
        <authorList>
            <person name="Steffen K."/>
            <person name="Cardenas P."/>
        </authorList>
    </citation>
    <scope>NUCLEOTIDE SEQUENCE</scope>
</reference>
<accession>A0AA35TZN9</accession>
<protein>
    <submittedName>
        <fullName evidence="1">Uncharacterized protein</fullName>
    </submittedName>
</protein>
<comment type="caution">
    <text evidence="1">The sequence shown here is derived from an EMBL/GenBank/DDBJ whole genome shotgun (WGS) entry which is preliminary data.</text>
</comment>
<feature type="non-terminal residue" evidence="1">
    <location>
        <position position="100"/>
    </location>
</feature>
<evidence type="ECO:0000313" key="1">
    <source>
        <dbReference type="EMBL" id="CAI8057463.1"/>
    </source>
</evidence>
<keyword evidence="2" id="KW-1185">Reference proteome</keyword>
<sequence>PNIRYTSSKTAGKSAKTPELCPKTLVGSTETVSEARRAWLQLLYRTYIISLQGPALSDENSWFPLKIMVARATIVCGNTGMEACWATGLLLGSRGAMLYR</sequence>
<feature type="non-terminal residue" evidence="1">
    <location>
        <position position="1"/>
    </location>
</feature>
<dbReference type="Proteomes" id="UP001174909">
    <property type="component" value="Unassembled WGS sequence"/>
</dbReference>